<keyword evidence="7" id="KW-1185">Reference proteome</keyword>
<dbReference type="Proteomes" id="UP000192578">
    <property type="component" value="Unassembled WGS sequence"/>
</dbReference>
<dbReference type="PANTHER" id="PTHR14002">
    <property type="entry name" value="ENDOGLIN/TGF-BETA RECEPTOR TYPE III"/>
    <property type="match status" value="1"/>
</dbReference>
<feature type="domain" description="ZP" evidence="5">
    <location>
        <begin position="41"/>
        <end position="297"/>
    </location>
</feature>
<name>A0A1W0WEV8_HYPEX</name>
<feature type="region of interest" description="Disordered" evidence="3">
    <location>
        <begin position="694"/>
        <end position="736"/>
    </location>
</feature>
<keyword evidence="2" id="KW-1015">Disulfide bond</keyword>
<evidence type="ECO:0000313" key="6">
    <source>
        <dbReference type="EMBL" id="OQV13741.1"/>
    </source>
</evidence>
<protein>
    <recommendedName>
        <fullName evidence="5">ZP domain-containing protein</fullName>
    </recommendedName>
</protein>
<dbReference type="SMART" id="SM00241">
    <property type="entry name" value="ZP"/>
    <property type="match status" value="1"/>
</dbReference>
<proteinExistence type="predicted"/>
<evidence type="ECO:0000259" key="5">
    <source>
        <dbReference type="PROSITE" id="PS51034"/>
    </source>
</evidence>
<gene>
    <name evidence="6" type="ORF">BV898_12056</name>
</gene>
<feature type="signal peptide" evidence="4">
    <location>
        <begin position="1"/>
        <end position="22"/>
    </location>
</feature>
<accession>A0A1W0WEV8</accession>
<evidence type="ECO:0000256" key="3">
    <source>
        <dbReference type="SAM" id="MobiDB-lite"/>
    </source>
</evidence>
<evidence type="ECO:0000256" key="2">
    <source>
        <dbReference type="ARBA" id="ARBA00023157"/>
    </source>
</evidence>
<dbReference type="Pfam" id="PF00100">
    <property type="entry name" value="Zona_pellucida"/>
    <property type="match status" value="2"/>
</dbReference>
<reference evidence="7" key="1">
    <citation type="submission" date="2017-01" db="EMBL/GenBank/DDBJ databases">
        <title>Comparative genomics of anhydrobiosis in the tardigrade Hypsibius dujardini.</title>
        <authorList>
            <person name="Yoshida Y."/>
            <person name="Koutsovoulos G."/>
            <person name="Laetsch D."/>
            <person name="Stevens L."/>
            <person name="Kumar S."/>
            <person name="Horikawa D."/>
            <person name="Ishino K."/>
            <person name="Komine S."/>
            <person name="Tomita M."/>
            <person name="Blaxter M."/>
            <person name="Arakawa K."/>
        </authorList>
    </citation>
    <scope>NUCLEOTIDE SEQUENCE [LARGE SCALE GENOMIC DNA]</scope>
    <source>
        <strain evidence="7">Z151</strain>
    </source>
</reference>
<evidence type="ECO:0000256" key="4">
    <source>
        <dbReference type="SAM" id="SignalP"/>
    </source>
</evidence>
<dbReference type="InterPro" id="IPR055355">
    <property type="entry name" value="ZP-C"/>
</dbReference>
<feature type="compositionally biased region" description="Basic and acidic residues" evidence="3">
    <location>
        <begin position="305"/>
        <end position="317"/>
    </location>
</feature>
<evidence type="ECO:0000256" key="1">
    <source>
        <dbReference type="ARBA" id="ARBA00022729"/>
    </source>
</evidence>
<dbReference type="PROSITE" id="PS51034">
    <property type="entry name" value="ZP_2"/>
    <property type="match status" value="2"/>
</dbReference>
<feature type="compositionally biased region" description="Polar residues" evidence="3">
    <location>
        <begin position="320"/>
        <end position="329"/>
    </location>
</feature>
<evidence type="ECO:0000313" key="7">
    <source>
        <dbReference type="Proteomes" id="UP000192578"/>
    </source>
</evidence>
<comment type="caution">
    <text evidence="6">The sequence shown here is derived from an EMBL/GenBank/DDBJ whole genome shotgun (WGS) entry which is preliminary data.</text>
</comment>
<dbReference type="EMBL" id="MTYJ01000117">
    <property type="protein sequence ID" value="OQV13741.1"/>
    <property type="molecule type" value="Genomic_DNA"/>
</dbReference>
<dbReference type="PANTHER" id="PTHR14002:SF43">
    <property type="entry name" value="DELTA-LIKE PROTEIN"/>
    <property type="match status" value="1"/>
</dbReference>
<sequence>MWSKIIMAIFSVILCSRRQITAVNTANNSIREDKSTAGNLRCNNGQLDYQVDRNFRDPDGVITDGVILSARIGPDNNNPQCQATAASSGFTLSLTYTQCGFRTTEAPPFVTYANDVYFAVRHTTTSGDAVTVSAVRVSLACVALMGDYDGTEPFTNVVQLNGLRGNFDVTFSAYGAQEMRAVFGPSSESDVSVHVIRIELDAPFRSQYTVTADRCWATAVEDAFPGADKEFHFMTSVSCNIAEYLVNIVRDNPAKQTIEVAQFEFADVTQYLYFFCDIKVCRSNANDTRCFEGCRDASKSQAKPEIPKLHAHSDDPTNGRAKNSPGTILSTDTKADAVGGLTCSGEGFSYQVNLTFLNPPGVVESVVIGSDRRKRACYARSVPSHGIQTGFQVEMPFDRCGVTVVEVDDVAVYSAEAWLAVRHPSSAGAGGREVLTGFRVPLRCDATLKSQLVGARTEYFPSVTVLPGITEGIPRDITFDVTATQELRQSFGNTGLSNIHVITVELDAEWRDTYTIIGDKCWATPTSDPATPDPNRYEFVSSVSCNVEGPDYVNLQRISPTKQVFEVAAFEFLQPTSYIFFHCEVKVCPKTGDQSRCSESCSDAFGRRSGTARNATANDFRVSSEYVKPNRTVPPHVTVGEGGAPVLQEERPLPPTTTTVAPADFSTRTLEPGTVPPETLPTITVPVTSTVEVVTGDNQDRSTSPAPGPTTGGPLTQFSSTVSGNEGEKNTATDTTRSDSGFLFVCITSLLSWHFGGM</sequence>
<dbReference type="InterPro" id="IPR042235">
    <property type="entry name" value="ZP-C_dom"/>
</dbReference>
<dbReference type="Gene3D" id="2.60.40.4100">
    <property type="entry name" value="Zona pellucida, ZP-C domain"/>
    <property type="match status" value="2"/>
</dbReference>
<feature type="domain" description="ZP" evidence="5">
    <location>
        <begin position="342"/>
        <end position="604"/>
    </location>
</feature>
<dbReference type="AlphaFoldDB" id="A0A1W0WEV8"/>
<keyword evidence="1 4" id="KW-0732">Signal</keyword>
<organism evidence="6 7">
    <name type="scientific">Hypsibius exemplaris</name>
    <name type="common">Freshwater tardigrade</name>
    <dbReference type="NCBI Taxonomy" id="2072580"/>
    <lineage>
        <taxon>Eukaryota</taxon>
        <taxon>Metazoa</taxon>
        <taxon>Ecdysozoa</taxon>
        <taxon>Tardigrada</taxon>
        <taxon>Eutardigrada</taxon>
        <taxon>Parachela</taxon>
        <taxon>Hypsibioidea</taxon>
        <taxon>Hypsibiidae</taxon>
        <taxon>Hypsibius</taxon>
    </lineage>
</organism>
<dbReference type="InterPro" id="IPR001507">
    <property type="entry name" value="ZP_dom"/>
</dbReference>
<feature type="region of interest" description="Disordered" evidence="3">
    <location>
        <begin position="631"/>
        <end position="661"/>
    </location>
</feature>
<feature type="region of interest" description="Disordered" evidence="3">
    <location>
        <begin position="302"/>
        <end position="329"/>
    </location>
</feature>
<feature type="chain" id="PRO_5012596608" description="ZP domain-containing protein" evidence="4">
    <location>
        <begin position="23"/>
        <end position="758"/>
    </location>
</feature>